<keyword evidence="1" id="KW-1133">Transmembrane helix</keyword>
<dbReference type="AlphaFoldDB" id="A0A401S725"/>
<evidence type="ECO:0000313" key="2">
    <source>
        <dbReference type="EMBL" id="GCC26198.1"/>
    </source>
</evidence>
<evidence type="ECO:0000313" key="3">
    <source>
        <dbReference type="Proteomes" id="UP000287033"/>
    </source>
</evidence>
<sequence>MQIKIPCTTNMLRLSKQKQQPPEVSAQSYRRFTRDSTNRNTFSRIFRPLGCNPYAKDVKACAVEDVTNKTICLLEGCCFKDKSDEQCYHMTINRTKQILNILALGSMILAFIAICPLLFCLLTERTKLNPLLRKNQAVEQAKQKDMRVGTYVLSLLQDHKKKRKQGIMLIYHVNMLCDV</sequence>
<proteinExistence type="predicted"/>
<dbReference type="InterPro" id="IPR055331">
    <property type="entry name" value="FMR1-like"/>
</dbReference>
<dbReference type="PANTHER" id="PTHR37360:SF1">
    <property type="entry name" value="FMR1 NEIGHBOR PROTEIN"/>
    <property type="match status" value="1"/>
</dbReference>
<feature type="transmembrane region" description="Helical" evidence="1">
    <location>
        <begin position="98"/>
        <end position="119"/>
    </location>
</feature>
<keyword evidence="1" id="KW-0812">Transmembrane</keyword>
<dbReference type="EMBL" id="BEZZ01000114">
    <property type="protein sequence ID" value="GCC26198.1"/>
    <property type="molecule type" value="Genomic_DNA"/>
</dbReference>
<name>A0A401S725_CHIPU</name>
<dbReference type="OrthoDB" id="10382787at2759"/>
<gene>
    <name evidence="2" type="ORF">chiPu_0004613</name>
</gene>
<dbReference type="Proteomes" id="UP000287033">
    <property type="component" value="Unassembled WGS sequence"/>
</dbReference>
<protein>
    <submittedName>
        <fullName evidence="2">Uncharacterized protein</fullName>
    </submittedName>
</protein>
<keyword evidence="1" id="KW-0472">Membrane</keyword>
<comment type="caution">
    <text evidence="2">The sequence shown here is derived from an EMBL/GenBank/DDBJ whole genome shotgun (WGS) entry which is preliminary data.</text>
</comment>
<dbReference type="PANTHER" id="PTHR37360">
    <property type="entry name" value="FRAGILE X MENTAL RETARDATION 1 NEIGHBOR PROTEIN"/>
    <property type="match status" value="1"/>
</dbReference>
<organism evidence="2 3">
    <name type="scientific">Chiloscyllium punctatum</name>
    <name type="common">Brownbanded bambooshark</name>
    <name type="synonym">Hemiscyllium punctatum</name>
    <dbReference type="NCBI Taxonomy" id="137246"/>
    <lineage>
        <taxon>Eukaryota</taxon>
        <taxon>Metazoa</taxon>
        <taxon>Chordata</taxon>
        <taxon>Craniata</taxon>
        <taxon>Vertebrata</taxon>
        <taxon>Chondrichthyes</taxon>
        <taxon>Elasmobranchii</taxon>
        <taxon>Galeomorphii</taxon>
        <taxon>Galeoidea</taxon>
        <taxon>Orectolobiformes</taxon>
        <taxon>Hemiscylliidae</taxon>
        <taxon>Chiloscyllium</taxon>
    </lineage>
</organism>
<reference evidence="2 3" key="1">
    <citation type="journal article" date="2018" name="Nat. Ecol. Evol.">
        <title>Shark genomes provide insights into elasmobranch evolution and the origin of vertebrates.</title>
        <authorList>
            <person name="Hara Y"/>
            <person name="Yamaguchi K"/>
            <person name="Onimaru K"/>
            <person name="Kadota M"/>
            <person name="Koyanagi M"/>
            <person name="Keeley SD"/>
            <person name="Tatsumi K"/>
            <person name="Tanaka K"/>
            <person name="Motone F"/>
            <person name="Kageyama Y"/>
            <person name="Nozu R"/>
            <person name="Adachi N"/>
            <person name="Nishimura O"/>
            <person name="Nakagawa R"/>
            <person name="Tanegashima C"/>
            <person name="Kiyatake I"/>
            <person name="Matsumoto R"/>
            <person name="Murakumo K"/>
            <person name="Nishida K"/>
            <person name="Terakita A"/>
            <person name="Kuratani S"/>
            <person name="Sato K"/>
            <person name="Hyodo S Kuraku.S."/>
        </authorList>
    </citation>
    <scope>NUCLEOTIDE SEQUENCE [LARGE SCALE GENOMIC DNA]</scope>
</reference>
<evidence type="ECO:0000256" key="1">
    <source>
        <dbReference type="SAM" id="Phobius"/>
    </source>
</evidence>
<keyword evidence="3" id="KW-1185">Reference proteome</keyword>
<accession>A0A401S725</accession>